<dbReference type="Pfam" id="PF13193">
    <property type="entry name" value="AMP-binding_C"/>
    <property type="match status" value="1"/>
</dbReference>
<sequence length="309" mass="34934">YQEFLKCIVRYRITVLYLVSPMFVLLCKDPIVKKYDLGHVRTTNSGAAPFPIEVIQQLSRVSSTAIRQGYGCPPRKYTLIPFIMQGRLKHPLHTKGVGVLLPGIVARVVNPDGSLARAGETGELHLRTPSLALDYSNNERASFECPFNKWFHTGDEVKFDEQGELYVVDRLKARNPTHSRSCQSRWHIYCVLTGADGFEVAPAELEGHLLDHEYVVDVCVVAVPNEYSGEVPFAFVVLHASLAKKTKSNPQETNITSFRWHVVDHKTKYKWLEGGVEFIDNIPKTASGKLLRRTLRDRARCKDQAQSKL</sequence>
<evidence type="ECO:0000259" key="1">
    <source>
        <dbReference type="Pfam" id="PF00501"/>
    </source>
</evidence>
<evidence type="ECO:0008006" key="5">
    <source>
        <dbReference type="Google" id="ProtNLM"/>
    </source>
</evidence>
<evidence type="ECO:0000313" key="3">
    <source>
        <dbReference type="EMBL" id="KIM88578.1"/>
    </source>
</evidence>
<reference evidence="4" key="2">
    <citation type="submission" date="2015-01" db="EMBL/GenBank/DDBJ databases">
        <title>Evolutionary Origins and Diversification of the Mycorrhizal Mutualists.</title>
        <authorList>
            <consortium name="DOE Joint Genome Institute"/>
            <consortium name="Mycorrhizal Genomics Consortium"/>
            <person name="Kohler A."/>
            <person name="Kuo A."/>
            <person name="Nagy L.G."/>
            <person name="Floudas D."/>
            <person name="Copeland A."/>
            <person name="Barry K.W."/>
            <person name="Cichocki N."/>
            <person name="Veneault-Fourrey C."/>
            <person name="LaButti K."/>
            <person name="Lindquist E.A."/>
            <person name="Lipzen A."/>
            <person name="Lundell T."/>
            <person name="Morin E."/>
            <person name="Murat C."/>
            <person name="Riley R."/>
            <person name="Ohm R."/>
            <person name="Sun H."/>
            <person name="Tunlid A."/>
            <person name="Henrissat B."/>
            <person name="Grigoriev I.V."/>
            <person name="Hibbett D.S."/>
            <person name="Martin F."/>
        </authorList>
    </citation>
    <scope>NUCLEOTIDE SEQUENCE [LARGE SCALE GENOMIC DNA]</scope>
    <source>
        <strain evidence="4">F 1598</strain>
    </source>
</reference>
<dbReference type="EMBL" id="KN832976">
    <property type="protein sequence ID" value="KIM88578.1"/>
    <property type="molecule type" value="Genomic_DNA"/>
</dbReference>
<dbReference type="GO" id="GO:0016405">
    <property type="term" value="F:CoA-ligase activity"/>
    <property type="evidence" value="ECO:0007669"/>
    <property type="project" value="TreeGrafter"/>
</dbReference>
<dbReference type="AlphaFoldDB" id="A0A0C3BPY7"/>
<accession>A0A0C3BPY7</accession>
<dbReference type="InterPro" id="IPR045851">
    <property type="entry name" value="AMP-bd_C_sf"/>
</dbReference>
<gene>
    <name evidence="3" type="ORF">PILCRDRAFT_62207</name>
</gene>
<dbReference type="SUPFAM" id="SSF56801">
    <property type="entry name" value="Acetyl-CoA synthetase-like"/>
    <property type="match status" value="1"/>
</dbReference>
<dbReference type="HOGENOM" id="CLU_000022_17_0_1"/>
<dbReference type="Gene3D" id="2.30.38.10">
    <property type="entry name" value="Luciferase, Domain 3"/>
    <property type="match status" value="1"/>
</dbReference>
<dbReference type="InterPro" id="IPR025110">
    <property type="entry name" value="AMP-bd_C"/>
</dbReference>
<name>A0A0C3BPY7_PILCF</name>
<dbReference type="Pfam" id="PF00501">
    <property type="entry name" value="AMP-binding"/>
    <property type="match status" value="1"/>
</dbReference>
<proteinExistence type="predicted"/>
<dbReference type="Gene3D" id="3.40.50.980">
    <property type="match status" value="1"/>
</dbReference>
<feature type="non-terminal residue" evidence="3">
    <location>
        <position position="1"/>
    </location>
</feature>
<organism evidence="3 4">
    <name type="scientific">Piloderma croceum (strain F 1598)</name>
    <dbReference type="NCBI Taxonomy" id="765440"/>
    <lineage>
        <taxon>Eukaryota</taxon>
        <taxon>Fungi</taxon>
        <taxon>Dikarya</taxon>
        <taxon>Basidiomycota</taxon>
        <taxon>Agaricomycotina</taxon>
        <taxon>Agaricomycetes</taxon>
        <taxon>Agaricomycetidae</taxon>
        <taxon>Atheliales</taxon>
        <taxon>Atheliaceae</taxon>
        <taxon>Piloderma</taxon>
    </lineage>
</organism>
<dbReference type="OrthoDB" id="6509636at2759"/>
<reference evidence="3 4" key="1">
    <citation type="submission" date="2014-04" db="EMBL/GenBank/DDBJ databases">
        <authorList>
            <consortium name="DOE Joint Genome Institute"/>
            <person name="Kuo A."/>
            <person name="Tarkka M."/>
            <person name="Buscot F."/>
            <person name="Kohler A."/>
            <person name="Nagy L.G."/>
            <person name="Floudas D."/>
            <person name="Copeland A."/>
            <person name="Barry K.W."/>
            <person name="Cichocki N."/>
            <person name="Veneault-Fourrey C."/>
            <person name="LaButti K."/>
            <person name="Lindquist E.A."/>
            <person name="Lipzen A."/>
            <person name="Lundell T."/>
            <person name="Morin E."/>
            <person name="Murat C."/>
            <person name="Sun H."/>
            <person name="Tunlid A."/>
            <person name="Henrissat B."/>
            <person name="Grigoriev I.V."/>
            <person name="Hibbett D.S."/>
            <person name="Martin F."/>
            <person name="Nordberg H.P."/>
            <person name="Cantor M.N."/>
            <person name="Hua S.X."/>
        </authorList>
    </citation>
    <scope>NUCLEOTIDE SEQUENCE [LARGE SCALE GENOMIC DNA]</scope>
    <source>
        <strain evidence="3 4">F 1598</strain>
    </source>
</reference>
<evidence type="ECO:0000313" key="4">
    <source>
        <dbReference type="Proteomes" id="UP000054166"/>
    </source>
</evidence>
<dbReference type="Gene3D" id="3.30.300.30">
    <property type="match status" value="1"/>
</dbReference>
<dbReference type="PANTHER" id="PTHR24096:SF422">
    <property type="entry name" value="BCDNA.GH02901"/>
    <property type="match status" value="1"/>
</dbReference>
<dbReference type="Proteomes" id="UP000054166">
    <property type="component" value="Unassembled WGS sequence"/>
</dbReference>
<dbReference type="STRING" id="765440.A0A0C3BPY7"/>
<dbReference type="InterPro" id="IPR000873">
    <property type="entry name" value="AMP-dep_synth/lig_dom"/>
</dbReference>
<protein>
    <recommendedName>
        <fullName evidence="5">AMP-binding enzyme C-terminal domain-containing protein</fullName>
    </recommendedName>
</protein>
<feature type="domain" description="AMP-binding enzyme C-terminal" evidence="2">
    <location>
        <begin position="204"/>
        <end position="289"/>
    </location>
</feature>
<evidence type="ECO:0000259" key="2">
    <source>
        <dbReference type="Pfam" id="PF13193"/>
    </source>
</evidence>
<keyword evidence="4" id="KW-1185">Reference proteome</keyword>
<feature type="domain" description="AMP-dependent synthetase/ligase" evidence="1">
    <location>
        <begin position="4"/>
        <end position="135"/>
    </location>
</feature>
<dbReference type="InParanoid" id="A0A0C3BPY7"/>
<dbReference type="PANTHER" id="PTHR24096">
    <property type="entry name" value="LONG-CHAIN-FATTY-ACID--COA LIGASE"/>
    <property type="match status" value="1"/>
</dbReference>